<dbReference type="InterPro" id="IPR036396">
    <property type="entry name" value="Cyt_P450_sf"/>
</dbReference>
<dbReference type="Proteomes" id="UP000624244">
    <property type="component" value="Unassembled WGS sequence"/>
</dbReference>
<dbReference type="GO" id="GO:0005506">
    <property type="term" value="F:iron ion binding"/>
    <property type="evidence" value="ECO:0007669"/>
    <property type="project" value="InterPro"/>
</dbReference>
<comment type="caution">
    <text evidence="8">The sequence shown here is derived from an EMBL/GenBank/DDBJ whole genome shotgun (WGS) entry which is preliminary data.</text>
</comment>
<keyword evidence="2 6" id="KW-0479">Metal-binding</keyword>
<dbReference type="Pfam" id="PF00067">
    <property type="entry name" value="p450"/>
    <property type="match status" value="2"/>
</dbReference>
<dbReference type="GO" id="GO:0016705">
    <property type="term" value="F:oxidoreductase activity, acting on paired donors, with incorporation or reduction of molecular oxygen"/>
    <property type="evidence" value="ECO:0007669"/>
    <property type="project" value="InterPro"/>
</dbReference>
<dbReference type="PRINTS" id="PR00463">
    <property type="entry name" value="EP450I"/>
</dbReference>
<dbReference type="PRINTS" id="PR00385">
    <property type="entry name" value="P450"/>
</dbReference>
<dbReference type="InterPro" id="IPR017972">
    <property type="entry name" value="Cyt_P450_CS"/>
</dbReference>
<dbReference type="EMBL" id="WNKQ01000003">
    <property type="protein sequence ID" value="KAF5852303.1"/>
    <property type="molecule type" value="Genomic_DNA"/>
</dbReference>
<dbReference type="SUPFAM" id="SSF48264">
    <property type="entry name" value="Cytochrome P450"/>
    <property type="match status" value="1"/>
</dbReference>
<keyword evidence="6 7" id="KW-0349">Heme</keyword>
<accession>A0A8H6DYE5</accession>
<dbReference type="GO" id="GO:0020037">
    <property type="term" value="F:heme binding"/>
    <property type="evidence" value="ECO:0007669"/>
    <property type="project" value="InterPro"/>
</dbReference>
<protein>
    <recommendedName>
        <fullName evidence="10">Cytochrome P450 monooxygenase</fullName>
    </recommendedName>
</protein>
<evidence type="ECO:0008006" key="10">
    <source>
        <dbReference type="Google" id="ProtNLM"/>
    </source>
</evidence>
<feature type="binding site" description="axial binding residue" evidence="6">
    <location>
        <position position="482"/>
    </location>
    <ligand>
        <name>heme</name>
        <dbReference type="ChEBI" id="CHEBI:30413"/>
    </ligand>
    <ligandPart>
        <name>Fe</name>
        <dbReference type="ChEBI" id="CHEBI:18248"/>
    </ligandPart>
</feature>
<dbReference type="AlphaFoldDB" id="A0A8H6DYE5"/>
<evidence type="ECO:0000256" key="3">
    <source>
        <dbReference type="ARBA" id="ARBA00023002"/>
    </source>
</evidence>
<keyword evidence="5 7" id="KW-0503">Monooxygenase</keyword>
<keyword evidence="3 7" id="KW-0560">Oxidoreductase</keyword>
<organism evidence="8 9">
    <name type="scientific">Cochliobolus sativus</name>
    <name type="common">Common root rot and spot blotch fungus</name>
    <name type="synonym">Bipolaris sorokiniana</name>
    <dbReference type="NCBI Taxonomy" id="45130"/>
    <lineage>
        <taxon>Eukaryota</taxon>
        <taxon>Fungi</taxon>
        <taxon>Dikarya</taxon>
        <taxon>Ascomycota</taxon>
        <taxon>Pezizomycotina</taxon>
        <taxon>Dothideomycetes</taxon>
        <taxon>Pleosporomycetidae</taxon>
        <taxon>Pleosporales</taxon>
        <taxon>Pleosporineae</taxon>
        <taxon>Pleosporaceae</taxon>
        <taxon>Bipolaris</taxon>
    </lineage>
</organism>
<evidence type="ECO:0000256" key="4">
    <source>
        <dbReference type="ARBA" id="ARBA00023004"/>
    </source>
</evidence>
<comment type="cofactor">
    <cofactor evidence="1 6">
        <name>heme</name>
        <dbReference type="ChEBI" id="CHEBI:30413"/>
    </cofactor>
</comment>
<evidence type="ECO:0000313" key="9">
    <source>
        <dbReference type="Proteomes" id="UP000624244"/>
    </source>
</evidence>
<reference evidence="8" key="1">
    <citation type="submission" date="2019-11" db="EMBL/GenBank/DDBJ databases">
        <title>Bipolaris sorokiniana Genome sequencing.</title>
        <authorList>
            <person name="Wang H."/>
        </authorList>
    </citation>
    <scope>NUCLEOTIDE SEQUENCE</scope>
</reference>
<name>A0A8H6DYE5_COCSA</name>
<dbReference type="PANTHER" id="PTHR24303:SF31">
    <property type="entry name" value="CYTOCHROME P450 307A1-RELATED"/>
    <property type="match status" value="1"/>
</dbReference>
<keyword evidence="4 6" id="KW-0408">Iron</keyword>
<dbReference type="PROSITE" id="PS00086">
    <property type="entry name" value="CYTOCHROME_P450"/>
    <property type="match status" value="1"/>
</dbReference>
<evidence type="ECO:0000256" key="2">
    <source>
        <dbReference type="ARBA" id="ARBA00022723"/>
    </source>
</evidence>
<evidence type="ECO:0000256" key="7">
    <source>
        <dbReference type="RuleBase" id="RU000461"/>
    </source>
</evidence>
<comment type="similarity">
    <text evidence="7">Belongs to the cytochrome P450 family.</text>
</comment>
<sequence>MLLDNLSSVGLLEPKHLAWGLSITTLFTVALLKAISLSQNVLVNLISSILNWYLHWRYPIKDVDGTKNLPSLPYVWPNGNGDAAKFLQGRENGEEWRKKLGSTYRIWSGSTPEVVISEPEHLKELFKDSDQHYKAVNNDSGYLMSQLLGQCVGLLSRKSWQSLRSQVEGPFTHVAIANDAALIRAQTRKFVEQLSNTGDFRNGIFDPAKDINFYPFFVVATLLYGDLDAEDVQWLRKIAPLRQKLFTYVISGGLARFSVSRFLPTTANRLLHEFQQEWSCFNESIYEKAKARGDTTPMTKLWEDSKEGRIDQVQLLQTLDESLFANLDVTTGAISWNFIYLASSPNDQARLVEEIKRECGPDDIHWDAYIARSDTFLASCINESSRLRPVARLFANHVSVFYSASSPNKSQDWQMDASRPSKYLNDGGGYKTMIIVDSYGLNIRNPFWGEKSQEWIPSRFLNIKPSQLRYNMWRFGFGPRQCMGKFVADRMLRSIVASIIRDWQLQLRPEDANTDFTVNPDEWITHPDIRLICKIR</sequence>
<dbReference type="InterPro" id="IPR001128">
    <property type="entry name" value="Cyt_P450"/>
</dbReference>
<evidence type="ECO:0000256" key="6">
    <source>
        <dbReference type="PIRSR" id="PIRSR602401-1"/>
    </source>
</evidence>
<proteinExistence type="inferred from homology"/>
<evidence type="ECO:0000313" key="8">
    <source>
        <dbReference type="EMBL" id="KAF5852303.1"/>
    </source>
</evidence>
<dbReference type="PANTHER" id="PTHR24303">
    <property type="entry name" value="HEME-BINDING MONOOXYGENASE FAMILY"/>
    <property type="match status" value="1"/>
</dbReference>
<dbReference type="InterPro" id="IPR002401">
    <property type="entry name" value="Cyt_P450_E_grp-I"/>
</dbReference>
<dbReference type="CDD" id="cd20615">
    <property type="entry name" value="CYP_GliC-like"/>
    <property type="match status" value="1"/>
</dbReference>
<dbReference type="GO" id="GO:0004497">
    <property type="term" value="F:monooxygenase activity"/>
    <property type="evidence" value="ECO:0007669"/>
    <property type="project" value="UniProtKB-KW"/>
</dbReference>
<dbReference type="Gene3D" id="1.10.630.10">
    <property type="entry name" value="Cytochrome P450"/>
    <property type="match status" value="1"/>
</dbReference>
<gene>
    <name evidence="8" type="ORF">GGP41_007788</name>
</gene>
<evidence type="ECO:0000256" key="1">
    <source>
        <dbReference type="ARBA" id="ARBA00001971"/>
    </source>
</evidence>
<evidence type="ECO:0000256" key="5">
    <source>
        <dbReference type="ARBA" id="ARBA00023033"/>
    </source>
</evidence>